<reference evidence="2 3" key="1">
    <citation type="submission" date="2018-01" db="EMBL/GenBank/DDBJ databases">
        <title>Glutamicibacter soli strain NHPC-3 Whole genome sequence and assembly.</title>
        <authorList>
            <person name="Choudhury P."/>
            <person name="Gupta D."/>
            <person name="Sengupta K."/>
            <person name="Jawed A."/>
            <person name="Sultana N."/>
            <person name="Saha P."/>
        </authorList>
    </citation>
    <scope>NUCLEOTIDE SEQUENCE [LARGE SCALE GENOMIC DNA]</scope>
    <source>
        <strain evidence="2 3">NHPC-3</strain>
    </source>
</reference>
<protein>
    <submittedName>
        <fullName evidence="2">Uncharacterized protein</fullName>
    </submittedName>
</protein>
<dbReference type="Proteomes" id="UP000252167">
    <property type="component" value="Unassembled WGS sequence"/>
</dbReference>
<gene>
    <name evidence="2" type="ORF">C1H84_12580</name>
</gene>
<evidence type="ECO:0000313" key="3">
    <source>
        <dbReference type="Proteomes" id="UP000252167"/>
    </source>
</evidence>
<dbReference type="EMBL" id="POAF01000006">
    <property type="protein sequence ID" value="RBL99973.1"/>
    <property type="molecule type" value="Genomic_DNA"/>
</dbReference>
<evidence type="ECO:0000256" key="1">
    <source>
        <dbReference type="SAM" id="Phobius"/>
    </source>
</evidence>
<feature type="transmembrane region" description="Helical" evidence="1">
    <location>
        <begin position="97"/>
        <end position="116"/>
    </location>
</feature>
<feature type="transmembrane region" description="Helical" evidence="1">
    <location>
        <begin position="61"/>
        <end position="85"/>
    </location>
</feature>
<dbReference type="RefSeq" id="WP_047118175.1">
    <property type="nucleotide sequence ID" value="NZ_JBNBOD010000002.1"/>
</dbReference>
<dbReference type="AlphaFoldDB" id="A0A365YD81"/>
<name>A0A365YD81_9MICC</name>
<organism evidence="2 3">
    <name type="scientific">Glutamicibacter soli</name>
    <dbReference type="NCBI Taxonomy" id="453836"/>
    <lineage>
        <taxon>Bacteria</taxon>
        <taxon>Bacillati</taxon>
        <taxon>Actinomycetota</taxon>
        <taxon>Actinomycetes</taxon>
        <taxon>Micrococcales</taxon>
        <taxon>Micrococcaceae</taxon>
        <taxon>Glutamicibacter</taxon>
    </lineage>
</organism>
<feature type="transmembrane region" description="Helical" evidence="1">
    <location>
        <begin position="33"/>
        <end position="55"/>
    </location>
</feature>
<accession>A0A365YD81</accession>
<keyword evidence="1" id="KW-0472">Membrane</keyword>
<evidence type="ECO:0000313" key="2">
    <source>
        <dbReference type="EMBL" id="RBL99973.1"/>
    </source>
</evidence>
<sequence length="146" mass="15908">MSAENNLNPEQQLAALAQAQADMDRAVGYGSRLLGWYSIIVSLVIGALAFLLQLYPPQKHMAGFIVIIGLYVVAILAASLAYRKLYRSLPIGASKRYTWGFTLTIVFYAASLALLPQQLSSWAILGLIWIVVSAPLLIVGIGMVRK</sequence>
<comment type="caution">
    <text evidence="2">The sequence shown here is derived from an EMBL/GenBank/DDBJ whole genome shotgun (WGS) entry which is preliminary data.</text>
</comment>
<feature type="transmembrane region" description="Helical" evidence="1">
    <location>
        <begin position="122"/>
        <end position="144"/>
    </location>
</feature>
<keyword evidence="1" id="KW-0812">Transmembrane</keyword>
<keyword evidence="3" id="KW-1185">Reference proteome</keyword>
<proteinExistence type="predicted"/>
<keyword evidence="1" id="KW-1133">Transmembrane helix</keyword>